<proteinExistence type="predicted"/>
<evidence type="ECO:0000256" key="5">
    <source>
        <dbReference type="ARBA" id="ARBA00023136"/>
    </source>
</evidence>
<evidence type="ECO:0000256" key="6">
    <source>
        <dbReference type="ARBA" id="ARBA00023170"/>
    </source>
</evidence>
<evidence type="ECO:0000256" key="7">
    <source>
        <dbReference type="ARBA" id="ARBA00023224"/>
    </source>
</evidence>
<keyword evidence="9" id="KW-1185">Reference proteome</keyword>
<feature type="transmembrane region" description="Helical" evidence="8">
    <location>
        <begin position="230"/>
        <end position="256"/>
    </location>
</feature>
<gene>
    <name evidence="10" type="primary">MRGPRG</name>
</gene>
<comment type="subcellular location">
    <subcellularLocation>
        <location evidence="1">Membrane</location>
        <topology evidence="1">Multi-pass membrane protein</topology>
    </subcellularLocation>
</comment>
<dbReference type="CTD" id="386746"/>
<keyword evidence="5 8" id="KW-0472">Membrane</keyword>
<dbReference type="GeneID" id="104987048"/>
<dbReference type="InterPro" id="IPR026234">
    <property type="entry name" value="MRGPCRFAMILY"/>
</dbReference>
<dbReference type="GO" id="GO:0005886">
    <property type="term" value="C:plasma membrane"/>
    <property type="evidence" value="ECO:0007669"/>
    <property type="project" value="TreeGrafter"/>
</dbReference>
<feature type="transmembrane region" description="Helical" evidence="8">
    <location>
        <begin position="169"/>
        <end position="186"/>
    </location>
</feature>
<keyword evidence="3 8" id="KW-1133">Transmembrane helix</keyword>
<dbReference type="AlphaFoldDB" id="A0A6P3HAI8"/>
<dbReference type="SUPFAM" id="SSF81321">
    <property type="entry name" value="Family A G protein-coupled receptor-like"/>
    <property type="match status" value="1"/>
</dbReference>
<dbReference type="PRINTS" id="PR02108">
    <property type="entry name" value="MRGPCRFAMILY"/>
</dbReference>
<feature type="transmembrane region" description="Helical" evidence="8">
    <location>
        <begin position="39"/>
        <end position="59"/>
    </location>
</feature>
<keyword evidence="4" id="KW-0297">G-protein coupled receptor</keyword>
<evidence type="ECO:0000256" key="2">
    <source>
        <dbReference type="ARBA" id="ARBA00022692"/>
    </source>
</evidence>
<evidence type="ECO:0000313" key="9">
    <source>
        <dbReference type="Proteomes" id="UP000515208"/>
    </source>
</evidence>
<evidence type="ECO:0000256" key="3">
    <source>
        <dbReference type="ARBA" id="ARBA00022989"/>
    </source>
</evidence>
<evidence type="ECO:0000313" key="10">
    <source>
        <dbReference type="RefSeq" id="XP_010836114.1"/>
    </source>
</evidence>
<feature type="transmembrane region" description="Helical" evidence="8">
    <location>
        <begin position="198"/>
        <end position="218"/>
    </location>
</feature>
<dbReference type="OrthoDB" id="9450540at2759"/>
<dbReference type="PANTHER" id="PTHR11334">
    <property type="entry name" value="MAS-RELATED G-PROTEIN COUPLED RECEPTOR"/>
    <property type="match status" value="1"/>
</dbReference>
<sequence>MATAGLRLADPLGLGVLPTGRPASQPASMLGIWGTFSSVVFYLTLAVGLGGLLGNALVLWHLGFHIKKGPFAVYVLHLAAADFLFLGCQLAFSAVQAALGSEHSLYFAVTFVAFSVGLWLLAAFSAECCLSDLFPACYQGCRPRHTSGVVCSLSWLACLRYHAASVAGLLALACAAFAAGLVLLVWGACCSQRQRPRFYGAVLGSGLLLLVCGLPYLLCWTLRPYLPSFLLSTFFPLATLLACVHCSGRPLIYFMVGRQPGRREPLRAVLRRSLGEGAQLGAGGVSLPMGRVWGPPWLPPTPHPLPDPPGLHVIARLTQFGDPTAGCQTVP</sequence>
<evidence type="ECO:0000256" key="8">
    <source>
        <dbReference type="SAM" id="Phobius"/>
    </source>
</evidence>
<name>A0A6P3HAI8_BISBB</name>
<organism evidence="9 10">
    <name type="scientific">Bison bison bison</name>
    <name type="common">North American plains bison</name>
    <dbReference type="NCBI Taxonomy" id="43346"/>
    <lineage>
        <taxon>Eukaryota</taxon>
        <taxon>Metazoa</taxon>
        <taxon>Chordata</taxon>
        <taxon>Craniata</taxon>
        <taxon>Vertebrata</taxon>
        <taxon>Euteleostomi</taxon>
        <taxon>Mammalia</taxon>
        <taxon>Eutheria</taxon>
        <taxon>Laurasiatheria</taxon>
        <taxon>Artiodactyla</taxon>
        <taxon>Ruminantia</taxon>
        <taxon>Pecora</taxon>
        <taxon>Bovidae</taxon>
        <taxon>Bovinae</taxon>
        <taxon>Bison</taxon>
    </lineage>
</organism>
<dbReference type="RefSeq" id="XP_010836114.1">
    <property type="nucleotide sequence ID" value="XM_010837812.1"/>
</dbReference>
<protein>
    <submittedName>
        <fullName evidence="10">Mas-related G-protein coupled receptor member G</fullName>
    </submittedName>
</protein>
<dbReference type="KEGG" id="bbis:104987048"/>
<feature type="transmembrane region" description="Helical" evidence="8">
    <location>
        <begin position="71"/>
        <end position="92"/>
    </location>
</feature>
<dbReference type="GO" id="GO:0004930">
    <property type="term" value="F:G protein-coupled receptor activity"/>
    <property type="evidence" value="ECO:0007669"/>
    <property type="project" value="UniProtKB-KW"/>
</dbReference>
<accession>A0A6P3HAI8</accession>
<evidence type="ECO:0000256" key="1">
    <source>
        <dbReference type="ARBA" id="ARBA00004141"/>
    </source>
</evidence>
<evidence type="ECO:0000256" key="4">
    <source>
        <dbReference type="ARBA" id="ARBA00023040"/>
    </source>
</evidence>
<feature type="transmembrane region" description="Helical" evidence="8">
    <location>
        <begin position="104"/>
        <end position="124"/>
    </location>
</feature>
<dbReference type="Proteomes" id="UP000515208">
    <property type="component" value="Unplaced"/>
</dbReference>
<dbReference type="Gene3D" id="1.20.1070.10">
    <property type="entry name" value="Rhodopsin 7-helix transmembrane proteins"/>
    <property type="match status" value="1"/>
</dbReference>
<reference evidence="10" key="1">
    <citation type="submission" date="2025-08" db="UniProtKB">
        <authorList>
            <consortium name="RefSeq"/>
        </authorList>
    </citation>
    <scope>IDENTIFICATION</scope>
    <source>
        <tissue evidence="10">Blood</tissue>
    </source>
</reference>
<keyword evidence="2 8" id="KW-0812">Transmembrane</keyword>
<dbReference type="PANTHER" id="PTHR11334:SF32">
    <property type="entry name" value="MAS-RELATED G-PROTEIN COUPLED RECEPTOR MEMBER G"/>
    <property type="match status" value="1"/>
</dbReference>
<keyword evidence="6 10" id="KW-0675">Receptor</keyword>
<keyword evidence="7" id="KW-0807">Transducer</keyword>